<evidence type="ECO:0000313" key="2">
    <source>
        <dbReference type="Proteomes" id="UP000295673"/>
    </source>
</evidence>
<name>A0A4R1N0L2_9RHOB</name>
<reference evidence="1 2" key="1">
    <citation type="submission" date="2019-03" db="EMBL/GenBank/DDBJ databases">
        <title>Genomic Encyclopedia of Archaeal and Bacterial Type Strains, Phase II (KMG-II): from individual species to whole genera.</title>
        <authorList>
            <person name="Goeker M."/>
        </authorList>
    </citation>
    <scope>NUCLEOTIDE SEQUENCE [LARGE SCALE GENOMIC DNA]</scope>
    <source>
        <strain evidence="1 2">DSM 26433</strain>
    </source>
</reference>
<dbReference type="EMBL" id="SMGR01000005">
    <property type="protein sequence ID" value="TCK99397.1"/>
    <property type="molecule type" value="Genomic_DNA"/>
</dbReference>
<dbReference type="InterPro" id="IPR017136">
    <property type="entry name" value="UCP037205"/>
</dbReference>
<dbReference type="RefSeq" id="WP_132862008.1">
    <property type="nucleotide sequence ID" value="NZ_SMGR01000005.1"/>
</dbReference>
<keyword evidence="2" id="KW-1185">Reference proteome</keyword>
<evidence type="ECO:0000313" key="1">
    <source>
        <dbReference type="EMBL" id="TCK99397.1"/>
    </source>
</evidence>
<sequence length="48" mass="6021">MKIVRKRDLPQKVCLTCGRPFSWRKKWRRVWPNVLYCSQRCRNTKRKN</sequence>
<dbReference type="PANTHER" id="PTHR37463:SF1">
    <property type="entry name" value="DUF2256 DOMAIN-CONTAINING PROTEIN"/>
    <property type="match status" value="1"/>
</dbReference>
<dbReference type="AlphaFoldDB" id="A0A4R1N0L2"/>
<dbReference type="Pfam" id="PF10013">
    <property type="entry name" value="DUF2256"/>
    <property type="match status" value="1"/>
</dbReference>
<comment type="caution">
    <text evidence="1">The sequence shown here is derived from an EMBL/GenBank/DDBJ whole genome shotgun (WGS) entry which is preliminary data.</text>
</comment>
<dbReference type="OrthoDB" id="27194at2"/>
<dbReference type="PANTHER" id="PTHR37463">
    <property type="entry name" value="GSL3115 PROTEIN"/>
    <property type="match status" value="1"/>
</dbReference>
<proteinExistence type="predicted"/>
<accession>A0A4R1N0L2</accession>
<gene>
    <name evidence="1" type="ORF">BXY66_3900</name>
</gene>
<organism evidence="1 2">
    <name type="scientific">Shimia isoporae</name>
    <dbReference type="NCBI Taxonomy" id="647720"/>
    <lineage>
        <taxon>Bacteria</taxon>
        <taxon>Pseudomonadati</taxon>
        <taxon>Pseudomonadota</taxon>
        <taxon>Alphaproteobacteria</taxon>
        <taxon>Rhodobacterales</taxon>
        <taxon>Roseobacteraceae</taxon>
    </lineage>
</organism>
<dbReference type="Proteomes" id="UP000295673">
    <property type="component" value="Unassembled WGS sequence"/>
</dbReference>
<protein>
    <submittedName>
        <fullName evidence="1">Uncharacterized protein DUF2256</fullName>
    </submittedName>
</protein>
<dbReference type="PIRSF" id="PIRSF037205">
    <property type="entry name" value="UCP037205"/>
    <property type="match status" value="1"/>
</dbReference>